<sequence length="673" mass="74799">MLAAYRTAILGDSVLPALSLNENELSRMSYDLSYLFGAEMLDRYLTRLLFEWADHPSGHAVLDAVVSPRTIMTMSELFRAADLSRPASAYPVARAAKPRKVIMHVGPTNSGKTHNALRALAGAQSGVYAGPLRLLAHEIWERLNKGQIVPLGVEMDAHTEPDTRTNFDVGGPAIRKEASPQYARACNLLTGEEQKIVMESGALLSCTVEMVSVNAEYDVAVVDEIQMLADPDRGGAWSNAVLGISARELHLCGEETAVPLVEAMLRDTGDELIVNRYRRLTPLQAADEGLKNDLNLVQKGDCVVCFSRTKIFTYKKRIEEATGMRCAVAYGRLPPEIRSEQAALFNDPDSGYDILVASDAVGMGLNLKIKRIIFDTVRKYDGNRLVLLSTSQIKQIAGRAGRYGLHGKDEAGGIVTAMQDADLPDIRRALAAPMQPLRYARVQLLSQSIRYVMNTLPPGVSLQIAVDVYHYVAKLHPSYEIPDTRDLENRISLIDPIGKNNSFNERMLLHMAPVPQRDPLAQDVLRCIVRTYNSSMRVSLRKAFQEAGVWDQYQDILTALRESKIQGDKSVMLGVLETVHKVIVMYLWLSYRQGVAFPDQEDAFLLKEETEAAMDTLLQALTPSSVGKRHTRARRDDGLSYKSLKEFKQELYHKKSEKHINSVQSLEASTTAQ</sequence>
<keyword evidence="4" id="KW-0378">Hydrolase</keyword>
<dbReference type="InterPro" id="IPR050699">
    <property type="entry name" value="RNA-DNA_Helicase"/>
</dbReference>
<dbReference type="InterPro" id="IPR027417">
    <property type="entry name" value="P-loop_NTPase"/>
</dbReference>
<proteinExistence type="predicted"/>
<dbReference type="InParanoid" id="J4H488"/>
<evidence type="ECO:0000256" key="2">
    <source>
        <dbReference type="ARBA" id="ARBA00012552"/>
    </source>
</evidence>
<feature type="domain" description="Helicase C-terminal" evidence="10">
    <location>
        <begin position="289"/>
        <end position="457"/>
    </location>
</feature>
<dbReference type="GeneID" id="24099480"/>
<accession>J4H488</accession>
<dbReference type="HOGENOM" id="CLU_010647_0_0_1"/>
<dbReference type="PANTHER" id="PTHR12131">
    <property type="entry name" value="ATP-DEPENDENT RNA AND DNA HELICASE"/>
    <property type="match status" value="1"/>
</dbReference>
<dbReference type="InterPro" id="IPR022192">
    <property type="entry name" value="SUV3_C"/>
</dbReference>
<keyword evidence="3" id="KW-0547">Nucleotide-binding</keyword>
<dbReference type="PROSITE" id="PS51194">
    <property type="entry name" value="HELICASE_CTER"/>
    <property type="match status" value="1"/>
</dbReference>
<dbReference type="CDD" id="cd17913">
    <property type="entry name" value="DEXQc_Suv3"/>
    <property type="match status" value="1"/>
</dbReference>
<organism evidence="11 12">
    <name type="scientific">Fibroporia radiculosa</name>
    <dbReference type="NCBI Taxonomy" id="599839"/>
    <lineage>
        <taxon>Eukaryota</taxon>
        <taxon>Fungi</taxon>
        <taxon>Dikarya</taxon>
        <taxon>Basidiomycota</taxon>
        <taxon>Agaricomycotina</taxon>
        <taxon>Agaricomycetes</taxon>
        <taxon>Polyporales</taxon>
        <taxon>Fibroporiaceae</taxon>
        <taxon>Fibroporia</taxon>
    </lineage>
</organism>
<dbReference type="FunCoup" id="J4H488">
    <property type="interactions" value="302"/>
</dbReference>
<protein>
    <recommendedName>
        <fullName evidence="2">RNA helicase</fullName>
        <ecNumber evidence="2">3.6.4.13</ecNumber>
    </recommendedName>
</protein>
<evidence type="ECO:0000256" key="8">
    <source>
        <dbReference type="ARBA" id="ARBA00023128"/>
    </source>
</evidence>
<keyword evidence="5" id="KW-0347">Helicase</keyword>
<evidence type="ECO:0000259" key="10">
    <source>
        <dbReference type="PROSITE" id="PS51194"/>
    </source>
</evidence>
<dbReference type="Proteomes" id="UP000006352">
    <property type="component" value="Unassembled WGS sequence"/>
</dbReference>
<comment type="catalytic activity">
    <reaction evidence="9">
        <text>ATP + H2O = ADP + phosphate + H(+)</text>
        <dbReference type="Rhea" id="RHEA:13065"/>
        <dbReference type="ChEBI" id="CHEBI:15377"/>
        <dbReference type="ChEBI" id="CHEBI:15378"/>
        <dbReference type="ChEBI" id="CHEBI:30616"/>
        <dbReference type="ChEBI" id="CHEBI:43474"/>
        <dbReference type="ChEBI" id="CHEBI:456216"/>
        <dbReference type="EC" id="3.6.4.13"/>
    </reaction>
</comment>
<keyword evidence="12" id="KW-1185">Reference proteome</keyword>
<keyword evidence="8" id="KW-0496">Mitochondrion</keyword>
<dbReference type="PANTHER" id="PTHR12131:SF1">
    <property type="entry name" value="ATP-DEPENDENT RNA HELICASE SUPV3L1, MITOCHONDRIAL-RELATED"/>
    <property type="match status" value="1"/>
</dbReference>
<dbReference type="Pfam" id="PF12513">
    <property type="entry name" value="SUV3_C"/>
    <property type="match status" value="1"/>
</dbReference>
<evidence type="ECO:0000256" key="6">
    <source>
        <dbReference type="ARBA" id="ARBA00022840"/>
    </source>
</evidence>
<evidence type="ECO:0000313" key="11">
    <source>
        <dbReference type="EMBL" id="CCM04569.1"/>
    </source>
</evidence>
<dbReference type="Pfam" id="PF00271">
    <property type="entry name" value="Helicase_C"/>
    <property type="match status" value="1"/>
</dbReference>
<dbReference type="InterPro" id="IPR001650">
    <property type="entry name" value="Helicase_C-like"/>
</dbReference>
<dbReference type="STRING" id="599839.J4H488"/>
<dbReference type="GO" id="GO:0045025">
    <property type="term" value="C:mitochondrial degradosome"/>
    <property type="evidence" value="ECO:0007669"/>
    <property type="project" value="TreeGrafter"/>
</dbReference>
<dbReference type="Gene3D" id="1.20.58.1080">
    <property type="match status" value="1"/>
</dbReference>
<evidence type="ECO:0000256" key="4">
    <source>
        <dbReference type="ARBA" id="ARBA00022801"/>
    </source>
</evidence>
<name>J4H488_9APHY</name>
<dbReference type="GO" id="GO:0016787">
    <property type="term" value="F:hydrolase activity"/>
    <property type="evidence" value="ECO:0007669"/>
    <property type="project" value="UniProtKB-KW"/>
</dbReference>
<dbReference type="CDD" id="cd18805">
    <property type="entry name" value="SF2_C_suv3"/>
    <property type="match status" value="1"/>
</dbReference>
<keyword evidence="7" id="KW-0809">Transit peptide</keyword>
<evidence type="ECO:0000256" key="1">
    <source>
        <dbReference type="ARBA" id="ARBA00004173"/>
    </source>
</evidence>
<dbReference type="SMART" id="SM00490">
    <property type="entry name" value="HELICc"/>
    <property type="match status" value="1"/>
</dbReference>
<dbReference type="SUPFAM" id="SSF52540">
    <property type="entry name" value="P-loop containing nucleoside triphosphate hydrolases"/>
    <property type="match status" value="1"/>
</dbReference>
<keyword evidence="6" id="KW-0067">ATP-binding</keyword>
<dbReference type="GO" id="GO:0003724">
    <property type="term" value="F:RNA helicase activity"/>
    <property type="evidence" value="ECO:0007669"/>
    <property type="project" value="UniProtKB-EC"/>
</dbReference>
<dbReference type="InterPro" id="IPR055206">
    <property type="entry name" value="DEXQc_SUV3"/>
</dbReference>
<evidence type="ECO:0000256" key="5">
    <source>
        <dbReference type="ARBA" id="ARBA00022806"/>
    </source>
</evidence>
<evidence type="ECO:0000256" key="7">
    <source>
        <dbReference type="ARBA" id="ARBA00022946"/>
    </source>
</evidence>
<dbReference type="GO" id="GO:0005524">
    <property type="term" value="F:ATP binding"/>
    <property type="evidence" value="ECO:0007669"/>
    <property type="project" value="UniProtKB-KW"/>
</dbReference>
<dbReference type="FunFam" id="3.40.50.300:FF:000957">
    <property type="entry name" value="ATP-dependent RNA helicase SUV3L, mitochondrial"/>
    <property type="match status" value="1"/>
</dbReference>
<gene>
    <name evidence="11" type="ORF">FIBRA_06750</name>
</gene>
<dbReference type="RefSeq" id="XP_012183852.1">
    <property type="nucleotide sequence ID" value="XM_012328462.1"/>
</dbReference>
<dbReference type="EC" id="3.6.4.13" evidence="2"/>
<dbReference type="EMBL" id="HE797160">
    <property type="protein sequence ID" value="CCM04569.1"/>
    <property type="molecule type" value="Genomic_DNA"/>
</dbReference>
<reference evidence="11 12" key="1">
    <citation type="journal article" date="2012" name="Appl. Environ. Microbiol.">
        <title>Short-read sequencing for genomic analysis of the brown rot fungus Fibroporia radiculosa.</title>
        <authorList>
            <person name="Tang J.D."/>
            <person name="Perkins A.D."/>
            <person name="Sonstegard T.S."/>
            <person name="Schroeder S.G."/>
            <person name="Burgess S.C."/>
            <person name="Diehl S.V."/>
        </authorList>
    </citation>
    <scope>NUCLEOTIDE SEQUENCE [LARGE SCALE GENOMIC DNA]</scope>
    <source>
        <strain evidence="11 12">TFFH 294</strain>
    </source>
</reference>
<dbReference type="OrthoDB" id="6692397at2759"/>
<dbReference type="InterPro" id="IPR044774">
    <property type="entry name" value="Suv3_DEXQc"/>
</dbReference>
<dbReference type="AlphaFoldDB" id="J4H488"/>
<evidence type="ECO:0000256" key="9">
    <source>
        <dbReference type="ARBA" id="ARBA00047984"/>
    </source>
</evidence>
<dbReference type="Pfam" id="PF22527">
    <property type="entry name" value="DEXQc_Suv3"/>
    <property type="match status" value="2"/>
</dbReference>
<dbReference type="Gene3D" id="3.40.50.300">
    <property type="entry name" value="P-loop containing nucleotide triphosphate hydrolases"/>
    <property type="match status" value="2"/>
</dbReference>
<dbReference type="GO" id="GO:0000965">
    <property type="term" value="P:mitochondrial RNA 3'-end processing"/>
    <property type="evidence" value="ECO:0007669"/>
    <property type="project" value="TreeGrafter"/>
</dbReference>
<comment type="subcellular location">
    <subcellularLocation>
        <location evidence="1">Mitochondrion</location>
    </subcellularLocation>
</comment>
<evidence type="ECO:0000256" key="3">
    <source>
        <dbReference type="ARBA" id="ARBA00022741"/>
    </source>
</evidence>
<evidence type="ECO:0000313" key="12">
    <source>
        <dbReference type="Proteomes" id="UP000006352"/>
    </source>
</evidence>